<protein>
    <submittedName>
        <fullName evidence="2">Uncharacterized protein</fullName>
    </submittedName>
</protein>
<accession>A0A081NZN2</accession>
<sequence>MKKKSFIAVSLSLMLLSVHTPFASADGAQTHAWIDKTIAGHERAVISGVLENLPENERENVVYINDKNEVFANKPGLIDDWKKAELIEGRTYAIDGQRVTAPAETIAPAAASCAKSDGPYRKVESKSGYAWYGGNVYLPSASKKEMYDENKPNGNGDTAHIYTGGVGGGQEVDAGFFHQSTNDDWAMFIRNNGYVYGPRFEAGQTMQMKFYVPANDQVALYVVGKKKGESSPISYTLVKDVKGWTKDGKANRIKRNTTIATTKGTHSGSFMKNVYWNQSYIGLSSSSNSQWLSAQTEGYCSVPSGSKDDISVNFVNAGEETVSITIK</sequence>
<proteinExistence type="predicted"/>
<evidence type="ECO:0000313" key="2">
    <source>
        <dbReference type="EMBL" id="KEQ23905.1"/>
    </source>
</evidence>
<gene>
    <name evidence="2" type="ORF">ET33_11495</name>
</gene>
<reference evidence="2 3" key="1">
    <citation type="submission" date="2014-06" db="EMBL/GenBank/DDBJ databases">
        <title>Draft genome sequence of Paenibacillus sp. MSt1.</title>
        <authorList>
            <person name="Aw Y.K."/>
            <person name="Ong K.S."/>
            <person name="Gan H.M."/>
            <person name="Lee S.M."/>
        </authorList>
    </citation>
    <scope>NUCLEOTIDE SEQUENCE [LARGE SCALE GENOMIC DNA]</scope>
    <source>
        <strain evidence="2 3">MSt1</strain>
    </source>
</reference>
<dbReference type="RefSeq" id="WP_036686844.1">
    <property type="nucleotide sequence ID" value="NZ_JNVM01000018.1"/>
</dbReference>
<keyword evidence="1" id="KW-0732">Signal</keyword>
<evidence type="ECO:0000256" key="1">
    <source>
        <dbReference type="SAM" id="SignalP"/>
    </source>
</evidence>
<name>A0A081NZN2_9BACL</name>
<feature type="signal peptide" evidence="1">
    <location>
        <begin position="1"/>
        <end position="25"/>
    </location>
</feature>
<organism evidence="2 3">
    <name type="scientific">Paenibacillus tyrfis</name>
    <dbReference type="NCBI Taxonomy" id="1501230"/>
    <lineage>
        <taxon>Bacteria</taxon>
        <taxon>Bacillati</taxon>
        <taxon>Bacillota</taxon>
        <taxon>Bacilli</taxon>
        <taxon>Bacillales</taxon>
        <taxon>Paenibacillaceae</taxon>
        <taxon>Paenibacillus</taxon>
    </lineage>
</organism>
<dbReference type="Gene3D" id="2.60.120.1270">
    <property type="match status" value="1"/>
</dbReference>
<feature type="chain" id="PRO_5001761222" evidence="1">
    <location>
        <begin position="26"/>
        <end position="327"/>
    </location>
</feature>
<dbReference type="InterPro" id="IPR038682">
    <property type="entry name" value="YrpD-like_sf"/>
</dbReference>
<evidence type="ECO:0000313" key="3">
    <source>
        <dbReference type="Proteomes" id="UP000028123"/>
    </source>
</evidence>
<dbReference type="Proteomes" id="UP000028123">
    <property type="component" value="Unassembled WGS sequence"/>
</dbReference>
<dbReference type="EMBL" id="JNVM01000018">
    <property type="protein sequence ID" value="KEQ23905.1"/>
    <property type="molecule type" value="Genomic_DNA"/>
</dbReference>
<comment type="caution">
    <text evidence="2">The sequence shown here is derived from an EMBL/GenBank/DDBJ whole genome shotgun (WGS) entry which is preliminary data.</text>
</comment>
<dbReference type="eggNOG" id="ENOG503300E">
    <property type="taxonomic scope" value="Bacteria"/>
</dbReference>
<dbReference type="AlphaFoldDB" id="A0A081NZN2"/>
<keyword evidence="3" id="KW-1185">Reference proteome</keyword>